<dbReference type="RefSeq" id="WP_153521277.1">
    <property type="nucleotide sequence ID" value="NZ_JBEPDZ010000073.1"/>
</dbReference>
<keyword evidence="3" id="KW-1185">Reference proteome</keyword>
<gene>
    <name evidence="2" type="ORF">FF041_05595</name>
</gene>
<organism evidence="2 3">
    <name type="scientific">Streptomyces jumonjinensis</name>
    <dbReference type="NCBI Taxonomy" id="1945"/>
    <lineage>
        <taxon>Bacteria</taxon>
        <taxon>Bacillati</taxon>
        <taxon>Actinomycetota</taxon>
        <taxon>Actinomycetes</taxon>
        <taxon>Kitasatosporales</taxon>
        <taxon>Streptomycetaceae</taxon>
        <taxon>Streptomyces</taxon>
    </lineage>
</organism>
<dbReference type="EMBL" id="VCLA01000040">
    <property type="protein sequence ID" value="MQS99702.1"/>
    <property type="molecule type" value="Genomic_DNA"/>
</dbReference>
<keyword evidence="1" id="KW-0472">Membrane</keyword>
<proteinExistence type="predicted"/>
<dbReference type="Proteomes" id="UP000419138">
    <property type="component" value="Unassembled WGS sequence"/>
</dbReference>
<sequence length="62" mass="6389">MPGHSEALGITALAAGCTALSLTVFLPFRGLEAVLAGVEQYQVVTPHFAVLLVLLQGRSGVP</sequence>
<protein>
    <submittedName>
        <fullName evidence="2">Uncharacterized protein</fullName>
    </submittedName>
</protein>
<evidence type="ECO:0000313" key="3">
    <source>
        <dbReference type="Proteomes" id="UP000419138"/>
    </source>
</evidence>
<name>A0A646KBV4_STRJU</name>
<evidence type="ECO:0000313" key="2">
    <source>
        <dbReference type="EMBL" id="MQS99702.1"/>
    </source>
</evidence>
<accession>A0A646KBV4</accession>
<keyword evidence="1" id="KW-1133">Transmembrane helix</keyword>
<dbReference type="AlphaFoldDB" id="A0A646KBV4"/>
<evidence type="ECO:0000256" key="1">
    <source>
        <dbReference type="SAM" id="Phobius"/>
    </source>
</evidence>
<keyword evidence="1" id="KW-0812">Transmembrane</keyword>
<feature type="transmembrane region" description="Helical" evidence="1">
    <location>
        <begin position="7"/>
        <end position="28"/>
    </location>
</feature>
<comment type="caution">
    <text evidence="2">The sequence shown here is derived from an EMBL/GenBank/DDBJ whole genome shotgun (WGS) entry which is preliminary data.</text>
</comment>
<reference evidence="2 3" key="1">
    <citation type="submission" date="2019-05" db="EMBL/GenBank/DDBJ databases">
        <title>Comparative genomics and metabolomics analyses of clavulanic acid producing Streptomyces species provides insight into specialized metabolism and evolution of beta-lactam biosynthetic gene clusters.</title>
        <authorList>
            <person name="Moore M.A."/>
            <person name="Cruz-Morales P."/>
            <person name="Barona Gomez F."/>
            <person name="Kapil T."/>
        </authorList>
    </citation>
    <scope>NUCLEOTIDE SEQUENCE [LARGE SCALE GENOMIC DNA]</scope>
    <source>
        <strain evidence="2 3">NRRL 5741</strain>
    </source>
</reference>